<dbReference type="EMBL" id="JSYN01000011">
    <property type="protein sequence ID" value="KIA94061.1"/>
    <property type="molecule type" value="Genomic_DNA"/>
</dbReference>
<organism evidence="1 2">
    <name type="scientific">Pedobacter kyungheensis</name>
    <dbReference type="NCBI Taxonomy" id="1069985"/>
    <lineage>
        <taxon>Bacteria</taxon>
        <taxon>Pseudomonadati</taxon>
        <taxon>Bacteroidota</taxon>
        <taxon>Sphingobacteriia</taxon>
        <taxon>Sphingobacteriales</taxon>
        <taxon>Sphingobacteriaceae</taxon>
        <taxon>Pedobacter</taxon>
    </lineage>
</organism>
<gene>
    <name evidence="1" type="ORF">OC25_10675</name>
</gene>
<accession>A0A0C1D9K2</accession>
<evidence type="ECO:0000313" key="2">
    <source>
        <dbReference type="Proteomes" id="UP000031246"/>
    </source>
</evidence>
<sequence length="151" mass="17832">MKKILGLFVILFLSQNTFSQEGKKKIYLLVDTLNQPKINKQIEIKWTSPFHYAFIFNVPYKAPYYNYVEFSTWIDKKKPKPPVELSKPKYPFVKLTELLNKVKESPLYFSDEFDLYITEVLPKKRFQTFKVILMPQQAPTQSGASLKNKLK</sequence>
<keyword evidence="2" id="KW-1185">Reference proteome</keyword>
<evidence type="ECO:0000313" key="1">
    <source>
        <dbReference type="EMBL" id="KIA94061.1"/>
    </source>
</evidence>
<dbReference type="OrthoDB" id="769330at2"/>
<name>A0A0C1D9K2_9SPHI</name>
<reference evidence="1 2" key="1">
    <citation type="submission" date="2014-10" db="EMBL/GenBank/DDBJ databases">
        <title>Pedobacter Kyungheensis.</title>
        <authorList>
            <person name="Anderson B.M."/>
            <person name="Newman J.D."/>
        </authorList>
    </citation>
    <scope>NUCLEOTIDE SEQUENCE [LARGE SCALE GENOMIC DNA]</scope>
    <source>
        <strain evidence="1 2">KACC 16221</strain>
    </source>
</reference>
<comment type="caution">
    <text evidence="1">The sequence shown here is derived from an EMBL/GenBank/DDBJ whole genome shotgun (WGS) entry which is preliminary data.</text>
</comment>
<dbReference type="Proteomes" id="UP000031246">
    <property type="component" value="Unassembled WGS sequence"/>
</dbReference>
<dbReference type="AlphaFoldDB" id="A0A0C1D9K2"/>
<proteinExistence type="predicted"/>
<dbReference type="RefSeq" id="WP_039475553.1">
    <property type="nucleotide sequence ID" value="NZ_JSYN01000011.1"/>
</dbReference>
<protein>
    <submittedName>
        <fullName evidence="1">Uncharacterized protein</fullName>
    </submittedName>
</protein>